<dbReference type="GO" id="GO:0042802">
    <property type="term" value="F:identical protein binding"/>
    <property type="evidence" value="ECO:0007669"/>
    <property type="project" value="UniProtKB-ARBA"/>
</dbReference>
<keyword evidence="6 14" id="KW-0812">Transmembrane</keyword>
<evidence type="ECO:0000256" key="9">
    <source>
        <dbReference type="ARBA" id="ARBA00022840"/>
    </source>
</evidence>
<dbReference type="Pfam" id="PF00512">
    <property type="entry name" value="HisKA"/>
    <property type="match status" value="1"/>
</dbReference>
<keyword evidence="11" id="KW-0902">Two-component regulatory system</keyword>
<evidence type="ECO:0000256" key="10">
    <source>
        <dbReference type="ARBA" id="ARBA00022989"/>
    </source>
</evidence>
<evidence type="ECO:0000256" key="3">
    <source>
        <dbReference type="ARBA" id="ARBA00012438"/>
    </source>
</evidence>
<dbReference type="InterPro" id="IPR052023">
    <property type="entry name" value="Histidine_kinase_KdpD"/>
</dbReference>
<evidence type="ECO:0000256" key="12">
    <source>
        <dbReference type="ARBA" id="ARBA00023136"/>
    </source>
</evidence>
<gene>
    <name evidence="16" type="ORF">KTAU_21330</name>
</gene>
<dbReference type="InterPro" id="IPR036890">
    <property type="entry name" value="HATPase_C_sf"/>
</dbReference>
<comment type="subcellular location">
    <subcellularLocation>
        <location evidence="2">Membrane</location>
        <topology evidence="2">Multi-pass membrane protein</topology>
    </subcellularLocation>
</comment>
<dbReference type="GO" id="GO:0005524">
    <property type="term" value="F:ATP binding"/>
    <property type="evidence" value="ECO:0007669"/>
    <property type="project" value="UniProtKB-KW"/>
</dbReference>
<evidence type="ECO:0000256" key="13">
    <source>
        <dbReference type="SAM" id="MobiDB-lite"/>
    </source>
</evidence>
<protein>
    <recommendedName>
        <fullName evidence="3">histidine kinase</fullName>
        <ecNumber evidence="3">2.7.13.3</ecNumber>
    </recommendedName>
</protein>
<dbReference type="PANTHER" id="PTHR45569">
    <property type="entry name" value="SENSOR PROTEIN KDPD"/>
    <property type="match status" value="1"/>
</dbReference>
<dbReference type="InterPro" id="IPR003661">
    <property type="entry name" value="HisK_dim/P_dom"/>
</dbReference>
<dbReference type="Gene3D" id="1.20.120.620">
    <property type="entry name" value="Backbone structure of the membrane domain of e. Coli histidine kinase receptor kdpd"/>
    <property type="match status" value="1"/>
</dbReference>
<dbReference type="CDD" id="cd00075">
    <property type="entry name" value="HATPase"/>
    <property type="match status" value="1"/>
</dbReference>
<evidence type="ECO:0000256" key="1">
    <source>
        <dbReference type="ARBA" id="ARBA00000085"/>
    </source>
</evidence>
<feature type="compositionally biased region" description="Basic and acidic residues" evidence="13">
    <location>
        <begin position="599"/>
        <end position="611"/>
    </location>
</feature>
<dbReference type="CDD" id="cd00082">
    <property type="entry name" value="HisKA"/>
    <property type="match status" value="1"/>
</dbReference>
<evidence type="ECO:0000256" key="2">
    <source>
        <dbReference type="ARBA" id="ARBA00004141"/>
    </source>
</evidence>
<dbReference type="AlphaFoldDB" id="A0A5J4KBI9"/>
<evidence type="ECO:0000256" key="6">
    <source>
        <dbReference type="ARBA" id="ARBA00022692"/>
    </source>
</evidence>
<dbReference type="SUPFAM" id="SSF47384">
    <property type="entry name" value="Homodimeric domain of signal transducing histidine kinase"/>
    <property type="match status" value="1"/>
</dbReference>
<feature type="transmembrane region" description="Helical" evidence="14">
    <location>
        <begin position="12"/>
        <end position="33"/>
    </location>
</feature>
<dbReference type="PANTHER" id="PTHR45569:SF1">
    <property type="entry name" value="SENSOR PROTEIN KDPD"/>
    <property type="match status" value="1"/>
</dbReference>
<keyword evidence="5" id="KW-0808">Transferase</keyword>
<evidence type="ECO:0000256" key="14">
    <source>
        <dbReference type="SAM" id="Phobius"/>
    </source>
</evidence>
<evidence type="ECO:0000256" key="7">
    <source>
        <dbReference type="ARBA" id="ARBA00022741"/>
    </source>
</evidence>
<name>A0A5J4KBI9_9CHLR</name>
<feature type="transmembrane region" description="Helical" evidence="14">
    <location>
        <begin position="45"/>
        <end position="72"/>
    </location>
</feature>
<dbReference type="InterPro" id="IPR036097">
    <property type="entry name" value="HisK_dim/P_sf"/>
</dbReference>
<dbReference type="InterPro" id="IPR003594">
    <property type="entry name" value="HATPase_dom"/>
</dbReference>
<evidence type="ECO:0000259" key="15">
    <source>
        <dbReference type="PROSITE" id="PS50109"/>
    </source>
</evidence>
<dbReference type="EC" id="2.7.13.3" evidence="3"/>
<keyword evidence="8" id="KW-0418">Kinase</keyword>
<dbReference type="SUPFAM" id="SSF55781">
    <property type="entry name" value="GAF domain-like"/>
    <property type="match status" value="1"/>
</dbReference>
<accession>A0A5J4KBI9</accession>
<organism evidence="16 17">
    <name type="scientific">Thermogemmatispora aurantia</name>
    <dbReference type="NCBI Taxonomy" id="2045279"/>
    <lineage>
        <taxon>Bacteria</taxon>
        <taxon>Bacillati</taxon>
        <taxon>Chloroflexota</taxon>
        <taxon>Ktedonobacteria</taxon>
        <taxon>Thermogemmatisporales</taxon>
        <taxon>Thermogemmatisporaceae</taxon>
        <taxon>Thermogemmatispora</taxon>
    </lineage>
</organism>
<comment type="caution">
    <text evidence="16">The sequence shown here is derived from an EMBL/GenBank/DDBJ whole genome shotgun (WGS) entry which is preliminary data.</text>
</comment>
<dbReference type="InterPro" id="IPR025201">
    <property type="entry name" value="KdpD_TM"/>
</dbReference>
<feature type="transmembrane region" description="Helical" evidence="14">
    <location>
        <begin position="92"/>
        <end position="112"/>
    </location>
</feature>
<evidence type="ECO:0000313" key="16">
    <source>
        <dbReference type="EMBL" id="GER83496.1"/>
    </source>
</evidence>
<comment type="catalytic activity">
    <reaction evidence="1">
        <text>ATP + protein L-histidine = ADP + protein N-phospho-L-histidine.</text>
        <dbReference type="EC" id="2.7.13.3"/>
    </reaction>
</comment>
<keyword evidence="10 14" id="KW-1133">Transmembrane helix</keyword>
<keyword evidence="4" id="KW-0597">Phosphoprotein</keyword>
<dbReference type="Gene3D" id="3.30.565.10">
    <property type="entry name" value="Histidine kinase-like ATPase, C-terminal domain"/>
    <property type="match status" value="1"/>
</dbReference>
<dbReference type="Gene3D" id="1.10.287.130">
    <property type="match status" value="1"/>
</dbReference>
<dbReference type="GO" id="GO:0005886">
    <property type="term" value="C:plasma membrane"/>
    <property type="evidence" value="ECO:0007669"/>
    <property type="project" value="TreeGrafter"/>
</dbReference>
<dbReference type="InterPro" id="IPR029016">
    <property type="entry name" value="GAF-like_dom_sf"/>
</dbReference>
<keyword evidence="7" id="KW-0547">Nucleotide-binding</keyword>
<dbReference type="SMART" id="SM00387">
    <property type="entry name" value="HATPase_c"/>
    <property type="match status" value="1"/>
</dbReference>
<proteinExistence type="predicted"/>
<keyword evidence="12 14" id="KW-0472">Membrane</keyword>
<feature type="compositionally biased region" description="Low complexity" evidence="13">
    <location>
        <begin position="557"/>
        <end position="577"/>
    </location>
</feature>
<dbReference type="FunFam" id="3.30.565.10:FF:000042">
    <property type="entry name" value="Two-component sensor histidine kinase KdpD"/>
    <property type="match status" value="1"/>
</dbReference>
<feature type="compositionally biased region" description="Low complexity" evidence="13">
    <location>
        <begin position="584"/>
        <end position="593"/>
    </location>
</feature>
<dbReference type="InterPro" id="IPR038318">
    <property type="entry name" value="KdpD_sf"/>
</dbReference>
<keyword evidence="17" id="KW-1185">Reference proteome</keyword>
<reference evidence="16 17" key="1">
    <citation type="journal article" date="2019" name="Int. J. Syst. Evol. Microbiol.">
        <title>Thermogemmatispora aurantia sp. nov. and Thermogemmatispora argillosa sp. nov., within the class Ktedonobacteria, and emended description of the genus Thermogemmatispora.</title>
        <authorList>
            <person name="Zheng Y."/>
            <person name="Wang C.M."/>
            <person name="Sakai Y."/>
            <person name="Abe K."/>
            <person name="Yokota A."/>
            <person name="Yabe S."/>
        </authorList>
    </citation>
    <scope>NUCLEOTIDE SEQUENCE [LARGE SCALE GENOMIC DNA]</scope>
    <source>
        <strain evidence="16 17">A1-2</strain>
    </source>
</reference>
<dbReference type="Proteomes" id="UP000334820">
    <property type="component" value="Unassembled WGS sequence"/>
</dbReference>
<dbReference type="PRINTS" id="PR00344">
    <property type="entry name" value="BCTRLSENSOR"/>
</dbReference>
<dbReference type="Pfam" id="PF13493">
    <property type="entry name" value="DUF4118"/>
    <property type="match status" value="1"/>
</dbReference>
<dbReference type="Pfam" id="PF02518">
    <property type="entry name" value="HATPase_c"/>
    <property type="match status" value="1"/>
</dbReference>
<dbReference type="InterPro" id="IPR005467">
    <property type="entry name" value="His_kinase_dom"/>
</dbReference>
<dbReference type="EMBL" id="BKZV01000003">
    <property type="protein sequence ID" value="GER83496.1"/>
    <property type="molecule type" value="Genomic_DNA"/>
</dbReference>
<dbReference type="Gene3D" id="3.30.450.40">
    <property type="match status" value="1"/>
</dbReference>
<evidence type="ECO:0000256" key="5">
    <source>
        <dbReference type="ARBA" id="ARBA00022679"/>
    </source>
</evidence>
<evidence type="ECO:0000313" key="17">
    <source>
        <dbReference type="Proteomes" id="UP000334820"/>
    </source>
</evidence>
<evidence type="ECO:0000256" key="8">
    <source>
        <dbReference type="ARBA" id="ARBA00022777"/>
    </source>
</evidence>
<dbReference type="SMART" id="SM00388">
    <property type="entry name" value="HisKA"/>
    <property type="match status" value="1"/>
</dbReference>
<feature type="domain" description="Histidine kinase" evidence="15">
    <location>
        <begin position="331"/>
        <end position="553"/>
    </location>
</feature>
<dbReference type="InterPro" id="IPR004358">
    <property type="entry name" value="Sig_transdc_His_kin-like_C"/>
</dbReference>
<feature type="region of interest" description="Disordered" evidence="13">
    <location>
        <begin position="554"/>
        <end position="611"/>
    </location>
</feature>
<sequence length="611" mass="67890">MLERPQRSWQRLLVDTLLAFFAAALVTAVIYTFALYPRIPNISLLYLLVVLALASTRGLYAAVLTSVLAFLFFDYFLVQPLYSLTVNRFEEWLALFVFLTAAIITGQMTNALRRQADEARRRERETRILYDLVRAANHEEDFQHQLAIVTQAVVQVFAPWGVCDCVLLLPDEQSRLEVLASARTPRERFRLSSDEQATAAWVMANGQAAELHDVPLEGHGPYGRGLRATLQSSLRGWGRRRYARLLPLKTGERVLGVLLLLMEETEWPHLGKARARQPRLNGTSAVLEGPFFSAFLDQAAAIIERARLRREGLQLELLRQTDALRTALLSSVSHDLRTPLASIKAAASSLLQEDIVWDEESRRSFALTIEREADRLNRLVENLLDMSRIEGGALKPEKEWYPLDELIHDVLLQLQPLLQQRQVHVDLEEDLPPVPVDYLQLSQVLTNLIENAVRHTPATSPIEIAARWCNGHVQVSVADRGPGIPPADLERIFDKFYRVRRAGSPGSGSGRAGGTGLGLAVCKGLIEAHGGHIWAENRRGGGAVFHFTLPLSDHESQTAGEQAEAPAAAPGATTPTTLPIQTPASSEEAAESSNLAQVGKREQREEEQPLS</sequence>
<dbReference type="GO" id="GO:0000155">
    <property type="term" value="F:phosphorelay sensor kinase activity"/>
    <property type="evidence" value="ECO:0007669"/>
    <property type="project" value="InterPro"/>
</dbReference>
<dbReference type="SUPFAM" id="SSF55874">
    <property type="entry name" value="ATPase domain of HSP90 chaperone/DNA topoisomerase II/histidine kinase"/>
    <property type="match status" value="1"/>
</dbReference>
<keyword evidence="9" id="KW-0067">ATP-binding</keyword>
<evidence type="ECO:0000256" key="4">
    <source>
        <dbReference type="ARBA" id="ARBA00022553"/>
    </source>
</evidence>
<dbReference type="PROSITE" id="PS50109">
    <property type="entry name" value="HIS_KIN"/>
    <property type="match status" value="1"/>
</dbReference>
<evidence type="ECO:0000256" key="11">
    <source>
        <dbReference type="ARBA" id="ARBA00023012"/>
    </source>
</evidence>